<dbReference type="EMBL" id="LRPN01000177">
    <property type="protein sequence ID" value="KWZ77208.1"/>
    <property type="molecule type" value="Genomic_DNA"/>
</dbReference>
<sequence length="45" mass="4961">MIFSMHASIFSRPACCPAFFALGDKKAGGKAPACFFKLIEWHDVL</sequence>
<evidence type="ECO:0000313" key="1">
    <source>
        <dbReference type="EMBL" id="KWZ77208.1"/>
    </source>
</evidence>
<dbReference type="AlphaFoldDB" id="A0A133KC95"/>
<evidence type="ECO:0000313" key="2">
    <source>
        <dbReference type="Proteomes" id="UP000070376"/>
    </source>
</evidence>
<protein>
    <submittedName>
        <fullName evidence="1">Uncharacterized protein</fullName>
    </submittedName>
</protein>
<proteinExistence type="predicted"/>
<accession>A0A133KC95</accession>
<comment type="caution">
    <text evidence="1">The sequence shown here is derived from an EMBL/GenBank/DDBJ whole genome shotgun (WGS) entry which is preliminary data.</text>
</comment>
<name>A0A133KC95_HEYCO</name>
<reference evidence="2" key="1">
    <citation type="submission" date="2016-01" db="EMBL/GenBank/DDBJ databases">
        <authorList>
            <person name="Mitreva M."/>
            <person name="Pepin K.H."/>
            <person name="Mihindukulasuriya K.A."/>
            <person name="Fulton R."/>
            <person name="Fronick C."/>
            <person name="O'Laughlin M."/>
            <person name="Miner T."/>
            <person name="Herter B."/>
            <person name="Rosa B.A."/>
            <person name="Cordes M."/>
            <person name="Tomlinson C."/>
            <person name="Wollam A."/>
            <person name="Palsikar V.B."/>
            <person name="Mardis E.R."/>
            <person name="Wilson R.K."/>
        </authorList>
    </citation>
    <scope>NUCLEOTIDE SEQUENCE [LARGE SCALE GENOMIC DNA]</scope>
    <source>
        <strain evidence="2">GED7749B</strain>
    </source>
</reference>
<organism evidence="1 2">
    <name type="scientific">Heyndrickxia coagulans</name>
    <name type="common">Weizmannia coagulans</name>
    <dbReference type="NCBI Taxonomy" id="1398"/>
    <lineage>
        <taxon>Bacteria</taxon>
        <taxon>Bacillati</taxon>
        <taxon>Bacillota</taxon>
        <taxon>Bacilli</taxon>
        <taxon>Bacillales</taxon>
        <taxon>Bacillaceae</taxon>
        <taxon>Heyndrickxia</taxon>
    </lineage>
</organism>
<gene>
    <name evidence="1" type="ORF">HMPREF3213_03397</name>
</gene>
<dbReference type="Proteomes" id="UP000070376">
    <property type="component" value="Unassembled WGS sequence"/>
</dbReference>